<evidence type="ECO:0000256" key="2">
    <source>
        <dbReference type="ARBA" id="ARBA00022490"/>
    </source>
</evidence>
<dbReference type="Pfam" id="PF00241">
    <property type="entry name" value="Cofilin_ADF"/>
    <property type="match status" value="1"/>
</dbReference>
<protein>
    <recommendedName>
        <fullName evidence="6">ADF-H domain-containing protein</fullName>
    </recommendedName>
</protein>
<keyword evidence="3" id="KW-0009">Actin-binding</keyword>
<dbReference type="PROSITE" id="PS51263">
    <property type="entry name" value="ADF_H"/>
    <property type="match status" value="1"/>
</dbReference>
<dbReference type="GO" id="GO:0030833">
    <property type="term" value="P:regulation of actin filament polymerization"/>
    <property type="evidence" value="ECO:0007669"/>
    <property type="project" value="TreeGrafter"/>
</dbReference>
<dbReference type="STRING" id="1555241.A0A4P9XA27"/>
<accession>A0A4P9XA27</accession>
<dbReference type="Gene3D" id="3.40.20.10">
    <property type="entry name" value="Severin"/>
    <property type="match status" value="1"/>
</dbReference>
<evidence type="ECO:0000256" key="5">
    <source>
        <dbReference type="ARBA" id="ARBA00038052"/>
    </source>
</evidence>
<dbReference type="SMART" id="SM00102">
    <property type="entry name" value="ADF"/>
    <property type="match status" value="1"/>
</dbReference>
<evidence type="ECO:0000313" key="8">
    <source>
        <dbReference type="Proteomes" id="UP000274922"/>
    </source>
</evidence>
<dbReference type="SUPFAM" id="SSF55753">
    <property type="entry name" value="Actin depolymerizing proteins"/>
    <property type="match status" value="1"/>
</dbReference>
<dbReference type="AlphaFoldDB" id="A0A4P9XA27"/>
<dbReference type="GO" id="GO:0030864">
    <property type="term" value="C:cortical actin cytoskeleton"/>
    <property type="evidence" value="ECO:0007669"/>
    <property type="project" value="TreeGrafter"/>
</dbReference>
<keyword evidence="2" id="KW-0963">Cytoplasm</keyword>
<feature type="domain" description="ADF-H" evidence="6">
    <location>
        <begin position="1"/>
        <end position="138"/>
    </location>
</feature>
<evidence type="ECO:0000256" key="1">
    <source>
        <dbReference type="ARBA" id="ARBA00004245"/>
    </source>
</evidence>
<evidence type="ECO:0000256" key="4">
    <source>
        <dbReference type="ARBA" id="ARBA00023212"/>
    </source>
</evidence>
<dbReference type="InterPro" id="IPR029006">
    <property type="entry name" value="ADF-H/Gelsolin-like_dom_sf"/>
</dbReference>
<proteinExistence type="inferred from homology"/>
<comment type="subcellular location">
    <subcellularLocation>
        <location evidence="1">Cytoplasm</location>
        <location evidence="1">Cytoskeleton</location>
    </subcellularLocation>
</comment>
<dbReference type="InterPro" id="IPR002108">
    <property type="entry name" value="ADF-H"/>
</dbReference>
<dbReference type="GO" id="GO:0030427">
    <property type="term" value="C:site of polarized growth"/>
    <property type="evidence" value="ECO:0007669"/>
    <property type="project" value="TreeGrafter"/>
</dbReference>
<keyword evidence="8" id="KW-1185">Reference proteome</keyword>
<dbReference type="CDD" id="cd11282">
    <property type="entry name" value="ADF_coactosin_like"/>
    <property type="match status" value="1"/>
</dbReference>
<keyword evidence="4" id="KW-0206">Cytoskeleton</keyword>
<dbReference type="Proteomes" id="UP000274922">
    <property type="component" value="Unassembled WGS sequence"/>
</dbReference>
<dbReference type="PANTHER" id="PTHR10829">
    <property type="entry name" value="CORTACTIN AND DREBRIN"/>
    <property type="match status" value="1"/>
</dbReference>
<evidence type="ECO:0000256" key="3">
    <source>
        <dbReference type="ARBA" id="ARBA00023203"/>
    </source>
</evidence>
<organism evidence="7 8">
    <name type="scientific">Caulochytrium protostelioides</name>
    <dbReference type="NCBI Taxonomy" id="1555241"/>
    <lineage>
        <taxon>Eukaryota</taxon>
        <taxon>Fungi</taxon>
        <taxon>Fungi incertae sedis</taxon>
        <taxon>Chytridiomycota</taxon>
        <taxon>Chytridiomycota incertae sedis</taxon>
        <taxon>Chytridiomycetes</taxon>
        <taxon>Caulochytriales</taxon>
        <taxon>Caulochytriaceae</taxon>
        <taxon>Caulochytrium</taxon>
    </lineage>
</organism>
<name>A0A4P9XA27_9FUNG</name>
<dbReference type="PANTHER" id="PTHR10829:SF56">
    <property type="entry name" value="ADF-H DOMAIN-CONTAINING PROTEIN"/>
    <property type="match status" value="1"/>
</dbReference>
<dbReference type="OrthoDB" id="20822at2759"/>
<evidence type="ECO:0000259" key="6">
    <source>
        <dbReference type="PROSITE" id="PS51263"/>
    </source>
</evidence>
<comment type="similarity">
    <text evidence="5">Belongs to the actin-binding proteins ADF family. Coactosin subfamily.</text>
</comment>
<gene>
    <name evidence="7" type="ORF">CXG81DRAFT_18098</name>
</gene>
<dbReference type="GO" id="GO:0005884">
    <property type="term" value="C:actin filament"/>
    <property type="evidence" value="ECO:0007669"/>
    <property type="project" value="TreeGrafter"/>
</dbReference>
<dbReference type="FunFam" id="3.40.20.10:FF:000018">
    <property type="entry name" value="Coactosin-like 1"/>
    <property type="match status" value="1"/>
</dbReference>
<sequence>MAEIHPDVEAAYEDVRNDKTATTWLILQYAPPAEGKTNSDRLVVHATGEGGLSEFVSHLKPDQPAFGYVRLTVGNDEMSRRAKFILVAWCGPDVTTMRRAKLSVHIAAVKSVLKSFGVEIPASDPADLAESTVLTKVQRAMGANYDRQASSY</sequence>
<reference evidence="8" key="1">
    <citation type="journal article" date="2018" name="Nat. Microbiol.">
        <title>Leveraging single-cell genomics to expand the fungal tree of life.</title>
        <authorList>
            <person name="Ahrendt S.R."/>
            <person name="Quandt C.A."/>
            <person name="Ciobanu D."/>
            <person name="Clum A."/>
            <person name="Salamov A."/>
            <person name="Andreopoulos B."/>
            <person name="Cheng J.F."/>
            <person name="Woyke T."/>
            <person name="Pelin A."/>
            <person name="Henrissat B."/>
            <person name="Reynolds N.K."/>
            <person name="Benny G.L."/>
            <person name="Smith M.E."/>
            <person name="James T.Y."/>
            <person name="Grigoriev I.V."/>
        </authorList>
    </citation>
    <scope>NUCLEOTIDE SEQUENCE [LARGE SCALE GENOMIC DNA]</scope>
    <source>
        <strain evidence="8">ATCC 52028</strain>
    </source>
</reference>
<evidence type="ECO:0000313" key="7">
    <source>
        <dbReference type="EMBL" id="RKP02198.1"/>
    </source>
</evidence>
<dbReference type="EMBL" id="ML014149">
    <property type="protein sequence ID" value="RKP02198.1"/>
    <property type="molecule type" value="Genomic_DNA"/>
</dbReference>
<dbReference type="GO" id="GO:0051015">
    <property type="term" value="F:actin filament binding"/>
    <property type="evidence" value="ECO:0007669"/>
    <property type="project" value="TreeGrafter"/>
</dbReference>